<dbReference type="RefSeq" id="WP_152751420.1">
    <property type="nucleotide sequence ID" value="NZ_JBLZPT010000010.1"/>
</dbReference>
<reference evidence="2 3" key="1">
    <citation type="submission" date="2019-09" db="EMBL/GenBank/DDBJ databases">
        <title>The draft genomes of Allium pathogen Pseudomonas sp.</title>
        <authorList>
            <person name="Fujikawa T."/>
            <person name="Sawada H."/>
        </authorList>
    </citation>
    <scope>NUCLEOTIDE SEQUENCE [LARGE SCALE GENOMIC DNA]</scope>
    <source>
        <strain evidence="2 3">MAFF 730085</strain>
    </source>
</reference>
<sequence>MLPTAKDWLNLLMAEARSAQLDHLDVVINCAALPAPLLPTLLELTPAPSCAWLFEQTPEHALAQCGPVLLRIELASQEQRTAIAALLDAAYSDFCALILISRWPFADLAAHLRGATQATLSKGTRSGVLRYYDTRLFRHFFDQLDPCQRRLFNAPVIQWHWIDHDNKAASVSGFDSRLDNRNRLTGMSLTDEQIAHWQAVSAALRWFEGYEKPPNEHGFTSREAMIRCLIAAHLQISRKKLDKRHHQDFIVSALSEHLPLTLTRQRDHL</sequence>
<dbReference type="Proteomes" id="UP000325438">
    <property type="component" value="Unassembled WGS sequence"/>
</dbReference>
<accession>A0A5N7JZQ1</accession>
<evidence type="ECO:0000259" key="1">
    <source>
        <dbReference type="Pfam" id="PF13503"/>
    </source>
</evidence>
<dbReference type="Pfam" id="PF13503">
    <property type="entry name" value="DUF4123"/>
    <property type="match status" value="1"/>
</dbReference>
<dbReference type="InterPro" id="IPR025391">
    <property type="entry name" value="DUF4123"/>
</dbReference>
<gene>
    <name evidence="2" type="ORF">F0170_24605</name>
</gene>
<evidence type="ECO:0000313" key="2">
    <source>
        <dbReference type="EMBL" id="MPQ86881.1"/>
    </source>
</evidence>
<protein>
    <submittedName>
        <fullName evidence="2">DUF4123 domain-containing protein</fullName>
    </submittedName>
</protein>
<evidence type="ECO:0000313" key="3">
    <source>
        <dbReference type="Proteomes" id="UP000325438"/>
    </source>
</evidence>
<dbReference type="AlphaFoldDB" id="A0A5N7JZQ1"/>
<name>A0A5N7JZQ1_9PSED</name>
<dbReference type="EMBL" id="VUBA01000175">
    <property type="protein sequence ID" value="MPQ86881.1"/>
    <property type="molecule type" value="Genomic_DNA"/>
</dbReference>
<comment type="caution">
    <text evidence="2">The sequence shown here is derived from an EMBL/GenBank/DDBJ whole genome shotgun (WGS) entry which is preliminary data.</text>
</comment>
<proteinExistence type="predicted"/>
<feature type="domain" description="DUF4123" evidence="1">
    <location>
        <begin position="28"/>
        <end position="150"/>
    </location>
</feature>
<organism evidence="2 3">
    <name type="scientific">Pseudomonas kitaguniensis</name>
    <dbReference type="NCBI Taxonomy" id="2607908"/>
    <lineage>
        <taxon>Bacteria</taxon>
        <taxon>Pseudomonadati</taxon>
        <taxon>Pseudomonadota</taxon>
        <taxon>Gammaproteobacteria</taxon>
        <taxon>Pseudomonadales</taxon>
        <taxon>Pseudomonadaceae</taxon>
        <taxon>Pseudomonas</taxon>
    </lineage>
</organism>